<dbReference type="EMBL" id="JACVVK020000486">
    <property type="protein sequence ID" value="KAK7471601.1"/>
    <property type="molecule type" value="Genomic_DNA"/>
</dbReference>
<comment type="caution">
    <text evidence="2">The sequence shown here is derived from an EMBL/GenBank/DDBJ whole genome shotgun (WGS) entry which is preliminary data.</text>
</comment>
<feature type="non-terminal residue" evidence="2">
    <location>
        <position position="68"/>
    </location>
</feature>
<evidence type="ECO:0000256" key="1">
    <source>
        <dbReference type="SAM" id="Phobius"/>
    </source>
</evidence>
<keyword evidence="3" id="KW-1185">Reference proteome</keyword>
<protein>
    <recommendedName>
        <fullName evidence="4">Transmembrane protein</fullName>
    </recommendedName>
</protein>
<feature type="transmembrane region" description="Helical" evidence="1">
    <location>
        <begin position="47"/>
        <end position="67"/>
    </location>
</feature>
<keyword evidence="1" id="KW-0812">Transmembrane</keyword>
<keyword evidence="1" id="KW-1133">Transmembrane helix</keyword>
<accession>A0ABD0JDL4</accession>
<feature type="transmembrane region" description="Helical" evidence="1">
    <location>
        <begin position="22"/>
        <end position="41"/>
    </location>
</feature>
<proteinExistence type="predicted"/>
<evidence type="ECO:0000313" key="2">
    <source>
        <dbReference type="EMBL" id="KAK7471601.1"/>
    </source>
</evidence>
<gene>
    <name evidence="2" type="ORF">BaRGS_00035764</name>
</gene>
<dbReference type="Proteomes" id="UP001519460">
    <property type="component" value="Unassembled WGS sequence"/>
</dbReference>
<sequence>MNIRVDTHIPERRSSSRFHDKSSVSLVMKLLLPFPVAVMVVEAVVGGGGGAVVVVGGGGGAVVVVGGG</sequence>
<keyword evidence="1" id="KW-0472">Membrane</keyword>
<dbReference type="AlphaFoldDB" id="A0ABD0JDL4"/>
<evidence type="ECO:0008006" key="4">
    <source>
        <dbReference type="Google" id="ProtNLM"/>
    </source>
</evidence>
<evidence type="ECO:0000313" key="3">
    <source>
        <dbReference type="Proteomes" id="UP001519460"/>
    </source>
</evidence>
<reference evidence="2 3" key="1">
    <citation type="journal article" date="2023" name="Sci. Data">
        <title>Genome assembly of the Korean intertidal mud-creeper Batillaria attramentaria.</title>
        <authorList>
            <person name="Patra A.K."/>
            <person name="Ho P.T."/>
            <person name="Jun S."/>
            <person name="Lee S.J."/>
            <person name="Kim Y."/>
            <person name="Won Y.J."/>
        </authorList>
    </citation>
    <scope>NUCLEOTIDE SEQUENCE [LARGE SCALE GENOMIC DNA]</scope>
    <source>
        <strain evidence="2">Wonlab-2016</strain>
    </source>
</reference>
<organism evidence="2 3">
    <name type="scientific">Batillaria attramentaria</name>
    <dbReference type="NCBI Taxonomy" id="370345"/>
    <lineage>
        <taxon>Eukaryota</taxon>
        <taxon>Metazoa</taxon>
        <taxon>Spiralia</taxon>
        <taxon>Lophotrochozoa</taxon>
        <taxon>Mollusca</taxon>
        <taxon>Gastropoda</taxon>
        <taxon>Caenogastropoda</taxon>
        <taxon>Sorbeoconcha</taxon>
        <taxon>Cerithioidea</taxon>
        <taxon>Batillariidae</taxon>
        <taxon>Batillaria</taxon>
    </lineage>
</organism>
<name>A0ABD0JDL4_9CAEN</name>